<evidence type="ECO:0000313" key="2">
    <source>
        <dbReference type="EMBL" id="ELQ74862.1"/>
    </source>
</evidence>
<evidence type="ECO:0000256" key="1">
    <source>
        <dbReference type="SAM" id="MobiDB-lite"/>
    </source>
</evidence>
<accession>L7JVT9</accession>
<dbReference type="OrthoDB" id="10545048at2759"/>
<dbReference type="Proteomes" id="UP000011185">
    <property type="component" value="Unassembled WGS sequence"/>
</dbReference>
<dbReference type="VEuPathDB" id="MicrosporidiaDB:THOM_2201"/>
<evidence type="ECO:0000313" key="3">
    <source>
        <dbReference type="Proteomes" id="UP000011185"/>
    </source>
</evidence>
<proteinExistence type="predicted"/>
<name>L7JVT9_TRAHO</name>
<dbReference type="AlphaFoldDB" id="L7JVT9"/>
<dbReference type="InParanoid" id="L7JVT9"/>
<feature type="region of interest" description="Disordered" evidence="1">
    <location>
        <begin position="61"/>
        <end position="98"/>
    </location>
</feature>
<feature type="compositionally biased region" description="Polar residues" evidence="1">
    <location>
        <begin position="86"/>
        <end position="98"/>
    </location>
</feature>
<reference evidence="2 3" key="1">
    <citation type="journal article" date="2012" name="PLoS Pathog.">
        <title>The genome of the obligate intracellular parasite Trachipleistophora hominis: new insights into microsporidian genome dynamics and reductive evolution.</title>
        <authorList>
            <person name="Heinz E."/>
            <person name="Williams T.A."/>
            <person name="Nakjang S."/>
            <person name="Noel C.J."/>
            <person name="Swan D.C."/>
            <person name="Goldberg A.V."/>
            <person name="Harris S.R."/>
            <person name="Weinmaier T."/>
            <person name="Markert S."/>
            <person name="Becher D."/>
            <person name="Bernhardt J."/>
            <person name="Dagan T."/>
            <person name="Hacker C."/>
            <person name="Lucocq J.M."/>
            <person name="Schweder T."/>
            <person name="Rattei T."/>
            <person name="Hall N."/>
            <person name="Hirt R.P."/>
            <person name="Embley T.M."/>
        </authorList>
    </citation>
    <scope>NUCLEOTIDE SEQUENCE [LARGE SCALE GENOMIC DNA]</scope>
</reference>
<keyword evidence="3" id="KW-1185">Reference proteome</keyword>
<dbReference type="EMBL" id="JH994014">
    <property type="protein sequence ID" value="ELQ74862.1"/>
    <property type="molecule type" value="Genomic_DNA"/>
</dbReference>
<sequence length="406" mass="46448">MLHKFFMVRKQKLKGKRDVVLELLRNKIKERYTRNKGGVGYGLDGGNTGSETVIENEVMRRNAEHARNTSDSRDGGNVMNRLDGKASTTNKHVNTSNKEIPHHSTIHHTVAIHPSHLRKLSSSLRTIYRFNSLKNRKTLFNRSRHIIENITKRRVDWNDLRKIKWLDGRYTFAQEGDDLVVCGVGGVVDGLGGGMAALYDGDVVVDVNNGNAVDSMTGKNECKDRRDETHVITAVSDSRGVENTIEDSRGVENTIEDSRGVGNTIEDCKSTLDRIRGKTITTDKNQNKSKRENASLTTAHLRKSSMNISTNKESAHQKYQRILDRIKTRECVRKMQFIAQQDNEASYSFRTDLINTFNLESRTCYEYEELKSRMNYVCDIEEEIRKVEGFAVVNRNGRRYVMRKKE</sequence>
<dbReference type="OMA" id="KMQFIAQ"/>
<feature type="compositionally biased region" description="Basic and acidic residues" evidence="1">
    <location>
        <begin position="61"/>
        <end position="74"/>
    </location>
</feature>
<protein>
    <submittedName>
        <fullName evidence="2">Uncharacterized protein</fullName>
    </submittedName>
</protein>
<organism evidence="2 3">
    <name type="scientific">Trachipleistophora hominis</name>
    <name type="common">Microsporidian parasite</name>
    <dbReference type="NCBI Taxonomy" id="72359"/>
    <lineage>
        <taxon>Eukaryota</taxon>
        <taxon>Fungi</taxon>
        <taxon>Fungi incertae sedis</taxon>
        <taxon>Microsporidia</taxon>
        <taxon>Pleistophoridae</taxon>
        <taxon>Trachipleistophora</taxon>
    </lineage>
</organism>
<gene>
    <name evidence="2" type="ORF">THOM_2201</name>
</gene>
<dbReference type="HOGENOM" id="CLU_678234_0_0_1"/>